<evidence type="ECO:0000313" key="2">
    <source>
        <dbReference type="Proteomes" id="UP000037784"/>
    </source>
</evidence>
<dbReference type="Proteomes" id="UP000037784">
    <property type="component" value="Unassembled WGS sequence"/>
</dbReference>
<comment type="caution">
    <text evidence="1">The sequence shown here is derived from an EMBL/GenBank/DDBJ whole genome shotgun (WGS) entry which is preliminary data.</text>
</comment>
<keyword evidence="2" id="KW-1185">Reference proteome</keyword>
<dbReference type="AlphaFoldDB" id="A0A0M8K8X2"/>
<dbReference type="RefSeq" id="WP_054493934.1">
    <property type="nucleotide sequence ID" value="NZ_BBZA01000231.1"/>
</dbReference>
<evidence type="ECO:0000313" key="1">
    <source>
        <dbReference type="EMBL" id="GAP64213.1"/>
    </source>
</evidence>
<reference evidence="2" key="1">
    <citation type="submission" date="2015-08" db="EMBL/GenBank/DDBJ databases">
        <title>Draft Genome Sequence of a Heterotrophic Facultative Anaerobic Bacterium Ardenticatena maritima Strain 110S.</title>
        <authorList>
            <person name="Kawaichi S."/>
            <person name="Yoshida T."/>
            <person name="Sako Y."/>
            <person name="Nakamura R."/>
        </authorList>
    </citation>
    <scope>NUCLEOTIDE SEQUENCE [LARGE SCALE GENOMIC DNA]</scope>
    <source>
        <strain evidence="2">110S</strain>
    </source>
</reference>
<dbReference type="GO" id="GO:0016990">
    <property type="term" value="F:arginine deiminase activity"/>
    <property type="evidence" value="ECO:0007669"/>
    <property type="project" value="TreeGrafter"/>
</dbReference>
<dbReference type="Pfam" id="PF19420">
    <property type="entry name" value="DDAH_eukar"/>
    <property type="match status" value="1"/>
</dbReference>
<dbReference type="GO" id="GO:0019546">
    <property type="term" value="P:L-arginine deiminase pathway"/>
    <property type="evidence" value="ECO:0007669"/>
    <property type="project" value="TreeGrafter"/>
</dbReference>
<organism evidence="1 2">
    <name type="scientific">Ardenticatena maritima</name>
    <dbReference type="NCBI Taxonomy" id="872965"/>
    <lineage>
        <taxon>Bacteria</taxon>
        <taxon>Bacillati</taxon>
        <taxon>Chloroflexota</taxon>
        <taxon>Ardenticatenia</taxon>
        <taxon>Ardenticatenales</taxon>
        <taxon>Ardenticatenaceae</taxon>
        <taxon>Ardenticatena</taxon>
    </lineage>
</organism>
<proteinExistence type="predicted"/>
<protein>
    <recommendedName>
        <fullName evidence="3">N-Dimethylarginine dimethylaminohydrolase</fullName>
    </recommendedName>
</protein>
<dbReference type="OrthoDB" id="9790596at2"/>
<dbReference type="PANTHER" id="PTHR47271">
    <property type="entry name" value="ARGININE DEIMINASE"/>
    <property type="match status" value="1"/>
</dbReference>
<dbReference type="PANTHER" id="PTHR47271:SF2">
    <property type="entry name" value="ARGININE DEIMINASE"/>
    <property type="match status" value="1"/>
</dbReference>
<sequence length="296" mass="33755">MMKPSSSHRHTAVNHFQVFADSEVGELQRVLLGPIDHWYMTPPINENERYFYKYDPPRLDRMKAQQAAFVDVLEREGIAIEWVPPRKDSPQQVFTRDVAFVIHDTLVVSALKEPIRRHETKALNALLARVESPILHVNAGVLEGGDIMLDGDTIYVGLSIRTDTSGLAWVQEHFGTRYEVRGVRLRPPFLHLDVVFNRVGERLALIYPDAIEASALEYLQKRYTCFAVTEDEQFHLGTNVVSLSPDTVVSDPRHERINTWLREQGIRVIEVAYDEIAKLGGAFRCSTCPLIRAPIR</sequence>
<dbReference type="InParanoid" id="A0A0M8K8X2"/>
<dbReference type="STRING" id="872965.SE16_14475"/>
<gene>
    <name evidence="1" type="ORF">ARMA_2636</name>
</gene>
<name>A0A0M8K8X2_9CHLR</name>
<dbReference type="Gene3D" id="3.75.10.10">
    <property type="entry name" value="L-arginine/glycine Amidinotransferase, Chain A"/>
    <property type="match status" value="1"/>
</dbReference>
<dbReference type="EMBL" id="BBZA01000231">
    <property type="protein sequence ID" value="GAP64213.1"/>
    <property type="molecule type" value="Genomic_DNA"/>
</dbReference>
<dbReference type="FunCoup" id="A0A0M8K8X2">
    <property type="interactions" value="22"/>
</dbReference>
<evidence type="ECO:0008006" key="3">
    <source>
        <dbReference type="Google" id="ProtNLM"/>
    </source>
</evidence>
<dbReference type="SUPFAM" id="SSF55909">
    <property type="entry name" value="Pentein"/>
    <property type="match status" value="1"/>
</dbReference>
<accession>A0A0M8K8X2</accession>